<dbReference type="SUPFAM" id="SSF54001">
    <property type="entry name" value="Cysteine proteinases"/>
    <property type="match status" value="1"/>
</dbReference>
<dbReference type="InParanoid" id="F1A004"/>
<dbReference type="GeneID" id="10510472"/>
<dbReference type="InterPro" id="IPR038765">
    <property type="entry name" value="Papain-like_cys_pep_sf"/>
</dbReference>
<dbReference type="Proteomes" id="UP000001064">
    <property type="component" value="Unassembled WGS sequence"/>
</dbReference>
<evidence type="ECO:0000313" key="2">
    <source>
        <dbReference type="Proteomes" id="UP000001064"/>
    </source>
</evidence>
<accession>F1A004</accession>
<sequence length="249" mass="29049">MDTLQLTSNSSYKFKKTYGIVNYGDTCFFNSAFQSILLCGLLNEENCWILDKSKLKPIIDYSDIHHNQLEKHNIILKKVTTLNSVTIENVSSTGSNFKNNFKPKDLIFPQFKKHKIQYYSIYWNKLIHIPLYSSDEKKDITMESFINRLFQQKIFNFISKLDYSFEKLAIIAVSGKTLIRLVKEIDAHKTKSHFSKKPVAAFHSLLDDIKNKIKIYTKLQAINQVKTEHENKEVLMKDLSPNKDKNQTL</sequence>
<proteinExistence type="predicted"/>
<dbReference type="VEuPathDB" id="AmoebaDB:DICPUDRAFT_157790"/>
<evidence type="ECO:0000313" key="1">
    <source>
        <dbReference type="EMBL" id="EGC30468.1"/>
    </source>
</evidence>
<reference evidence="2" key="1">
    <citation type="journal article" date="2011" name="Genome Biol.">
        <title>Comparative genomics of the social amoebae Dictyostelium discoideum and Dictyostelium purpureum.</title>
        <authorList>
            <consortium name="US DOE Joint Genome Institute (JGI-PGF)"/>
            <person name="Sucgang R."/>
            <person name="Kuo A."/>
            <person name="Tian X."/>
            <person name="Salerno W."/>
            <person name="Parikh A."/>
            <person name="Feasley C.L."/>
            <person name="Dalin E."/>
            <person name="Tu H."/>
            <person name="Huang E."/>
            <person name="Barry K."/>
            <person name="Lindquist E."/>
            <person name="Shapiro H."/>
            <person name="Bruce D."/>
            <person name="Schmutz J."/>
            <person name="Salamov A."/>
            <person name="Fey P."/>
            <person name="Gaudet P."/>
            <person name="Anjard C."/>
            <person name="Babu M.M."/>
            <person name="Basu S."/>
            <person name="Bushmanova Y."/>
            <person name="van der Wel H."/>
            <person name="Katoh-Kurasawa M."/>
            <person name="Dinh C."/>
            <person name="Coutinho P.M."/>
            <person name="Saito T."/>
            <person name="Elias M."/>
            <person name="Schaap P."/>
            <person name="Kay R.R."/>
            <person name="Henrissat B."/>
            <person name="Eichinger L."/>
            <person name="Rivero F."/>
            <person name="Putnam N.H."/>
            <person name="West C.M."/>
            <person name="Loomis W.F."/>
            <person name="Chisholm R.L."/>
            <person name="Shaulsky G."/>
            <person name="Strassmann J.E."/>
            <person name="Queller D.C."/>
            <person name="Kuspa A."/>
            <person name="Grigoriev I.V."/>
        </authorList>
    </citation>
    <scope>NUCLEOTIDE SEQUENCE [LARGE SCALE GENOMIC DNA]</scope>
    <source>
        <strain evidence="2">QSDP1</strain>
    </source>
</reference>
<dbReference type="RefSeq" id="XP_003292997.1">
    <property type="nucleotide sequence ID" value="XM_003292949.1"/>
</dbReference>
<name>F1A004_DICPU</name>
<dbReference type="EMBL" id="GL871326">
    <property type="protein sequence ID" value="EGC30468.1"/>
    <property type="molecule type" value="Genomic_DNA"/>
</dbReference>
<protein>
    <submittedName>
        <fullName evidence="1">Uncharacterized protein</fullName>
    </submittedName>
</protein>
<organism evidence="1 2">
    <name type="scientific">Dictyostelium purpureum</name>
    <name type="common">Slime mold</name>
    <dbReference type="NCBI Taxonomy" id="5786"/>
    <lineage>
        <taxon>Eukaryota</taxon>
        <taxon>Amoebozoa</taxon>
        <taxon>Evosea</taxon>
        <taxon>Eumycetozoa</taxon>
        <taxon>Dictyostelia</taxon>
        <taxon>Dictyosteliales</taxon>
        <taxon>Dictyosteliaceae</taxon>
        <taxon>Dictyostelium</taxon>
    </lineage>
</organism>
<dbReference type="AlphaFoldDB" id="F1A004"/>
<keyword evidence="2" id="KW-1185">Reference proteome</keyword>
<dbReference type="KEGG" id="dpp:DICPUDRAFT_157790"/>
<gene>
    <name evidence="1" type="ORF">DICPUDRAFT_157790</name>
</gene>